<dbReference type="InterPro" id="IPR001610">
    <property type="entry name" value="PAC"/>
</dbReference>
<dbReference type="GO" id="GO:0000156">
    <property type="term" value="F:phosphorelay response regulator activity"/>
    <property type="evidence" value="ECO:0007669"/>
    <property type="project" value="TreeGrafter"/>
</dbReference>
<dbReference type="InterPro" id="IPR000014">
    <property type="entry name" value="PAS"/>
</dbReference>
<evidence type="ECO:0000256" key="6">
    <source>
        <dbReference type="ARBA" id="ARBA00023136"/>
    </source>
</evidence>
<dbReference type="EMBL" id="CP034941">
    <property type="protein sequence ID" value="QAY21799.1"/>
    <property type="molecule type" value="Genomic_DNA"/>
</dbReference>
<dbReference type="Gene3D" id="3.30.450.20">
    <property type="entry name" value="PAS domain"/>
    <property type="match status" value="1"/>
</dbReference>
<keyword evidence="6" id="KW-0472">Membrane</keyword>
<dbReference type="SMART" id="SM00086">
    <property type="entry name" value="PAC"/>
    <property type="match status" value="1"/>
</dbReference>
<evidence type="ECO:0000256" key="3">
    <source>
        <dbReference type="ARBA" id="ARBA00022553"/>
    </source>
</evidence>
<dbReference type="Proteomes" id="UP000293073">
    <property type="component" value="Plasmid megaplasmid"/>
</dbReference>
<dbReference type="KEGG" id="hezz:EO776_17890"/>
<evidence type="ECO:0000256" key="2">
    <source>
        <dbReference type="ARBA" id="ARBA00012438"/>
    </source>
</evidence>
<dbReference type="InterPro" id="IPR036890">
    <property type="entry name" value="HATPase_C_sf"/>
</dbReference>
<dbReference type="InterPro" id="IPR036097">
    <property type="entry name" value="HisK_dim/P_sf"/>
</dbReference>
<dbReference type="PRINTS" id="PR00344">
    <property type="entry name" value="BCTRLSENSOR"/>
</dbReference>
<dbReference type="PANTHER" id="PTHR42878">
    <property type="entry name" value="TWO-COMPONENT HISTIDINE KINASE"/>
    <property type="match status" value="1"/>
</dbReference>
<evidence type="ECO:0000256" key="4">
    <source>
        <dbReference type="ARBA" id="ARBA00022679"/>
    </source>
</evidence>
<dbReference type="InterPro" id="IPR004358">
    <property type="entry name" value="Sig_transdc_His_kin-like_C"/>
</dbReference>
<reference evidence="8" key="1">
    <citation type="submission" date="2019-01" db="EMBL/GenBank/DDBJ databases">
        <title>Complete genome of Halorubrum ezzemoulense strain FB21.</title>
        <authorList>
            <person name="Feng Y."/>
            <person name="Louyakis A.S."/>
            <person name="Papke R.T."/>
            <person name="Gogarten J.P."/>
        </authorList>
    </citation>
    <scope>NUCLEOTIDE SEQUENCE [LARGE SCALE GENOMIC DNA]</scope>
    <source>
        <strain evidence="8">Fb21</strain>
        <plasmid evidence="8">megaPlasmid</plasmid>
    </source>
</reference>
<dbReference type="GO" id="GO:0030295">
    <property type="term" value="F:protein kinase activator activity"/>
    <property type="evidence" value="ECO:0007669"/>
    <property type="project" value="TreeGrafter"/>
</dbReference>
<organism evidence="7 8">
    <name type="scientific">Halorubrum ezzemoulense</name>
    <name type="common">Halorubrum chaoviator</name>
    <dbReference type="NCBI Taxonomy" id="337243"/>
    <lineage>
        <taxon>Archaea</taxon>
        <taxon>Methanobacteriati</taxon>
        <taxon>Methanobacteriota</taxon>
        <taxon>Stenosarchaea group</taxon>
        <taxon>Halobacteria</taxon>
        <taxon>Halobacteriales</taxon>
        <taxon>Haloferacaceae</taxon>
        <taxon>Halorubrum</taxon>
    </lineage>
</organism>
<keyword evidence="5 7" id="KW-0418">Kinase</keyword>
<dbReference type="SUPFAM" id="SSF47384">
    <property type="entry name" value="Homodimeric domain of signal transducing histidine kinase"/>
    <property type="match status" value="1"/>
</dbReference>
<dbReference type="Gene3D" id="3.30.565.10">
    <property type="entry name" value="Histidine kinase-like ATPase, C-terminal domain"/>
    <property type="match status" value="1"/>
</dbReference>
<dbReference type="PROSITE" id="PS50112">
    <property type="entry name" value="PAS"/>
    <property type="match status" value="1"/>
</dbReference>
<dbReference type="InterPro" id="IPR003661">
    <property type="entry name" value="HisK_dim/P_dom"/>
</dbReference>
<evidence type="ECO:0000256" key="5">
    <source>
        <dbReference type="ARBA" id="ARBA00022777"/>
    </source>
</evidence>
<dbReference type="CDD" id="cd00075">
    <property type="entry name" value="HATPase"/>
    <property type="match status" value="1"/>
</dbReference>
<gene>
    <name evidence="7" type="ORF">EO776_17890</name>
</gene>
<dbReference type="GO" id="GO:0000155">
    <property type="term" value="F:phosphorelay sensor kinase activity"/>
    <property type="evidence" value="ECO:0007669"/>
    <property type="project" value="InterPro"/>
</dbReference>
<dbReference type="SMART" id="SM00091">
    <property type="entry name" value="PAS"/>
    <property type="match status" value="1"/>
</dbReference>
<dbReference type="PROSITE" id="PS50113">
    <property type="entry name" value="PAC"/>
    <property type="match status" value="1"/>
</dbReference>
<comment type="catalytic activity">
    <reaction evidence="1">
        <text>ATP + protein L-histidine = ADP + protein N-phospho-L-histidine.</text>
        <dbReference type="EC" id="2.7.13.3"/>
    </reaction>
</comment>
<protein>
    <recommendedName>
        <fullName evidence="2">histidine kinase</fullName>
        <ecNumber evidence="2">2.7.13.3</ecNumber>
    </recommendedName>
</protein>
<dbReference type="InterPro" id="IPR035965">
    <property type="entry name" value="PAS-like_dom_sf"/>
</dbReference>
<keyword evidence="7" id="KW-0614">Plasmid</keyword>
<evidence type="ECO:0000313" key="8">
    <source>
        <dbReference type="Proteomes" id="UP000293073"/>
    </source>
</evidence>
<dbReference type="Gene3D" id="1.10.287.130">
    <property type="match status" value="1"/>
</dbReference>
<dbReference type="SMART" id="SM00387">
    <property type="entry name" value="HATPase_c"/>
    <property type="match status" value="1"/>
</dbReference>
<dbReference type="InterPro" id="IPR050351">
    <property type="entry name" value="BphY/WalK/GraS-like"/>
</dbReference>
<dbReference type="Pfam" id="PF13426">
    <property type="entry name" value="PAS_9"/>
    <property type="match status" value="1"/>
</dbReference>
<dbReference type="AlphaFoldDB" id="A0A256KL22"/>
<dbReference type="NCBIfam" id="TIGR00229">
    <property type="entry name" value="sensory_box"/>
    <property type="match status" value="1"/>
</dbReference>
<dbReference type="PROSITE" id="PS50109">
    <property type="entry name" value="HIS_KIN"/>
    <property type="match status" value="1"/>
</dbReference>
<dbReference type="GO" id="GO:0007234">
    <property type="term" value="P:osmosensory signaling via phosphorelay pathway"/>
    <property type="evidence" value="ECO:0007669"/>
    <property type="project" value="TreeGrafter"/>
</dbReference>
<dbReference type="PANTHER" id="PTHR42878:SF15">
    <property type="entry name" value="BACTERIOPHYTOCHROME"/>
    <property type="match status" value="1"/>
</dbReference>
<dbReference type="InterPro" id="IPR003594">
    <property type="entry name" value="HATPase_dom"/>
</dbReference>
<dbReference type="InterPro" id="IPR000700">
    <property type="entry name" value="PAS-assoc_C"/>
</dbReference>
<dbReference type="GO" id="GO:0016020">
    <property type="term" value="C:membrane"/>
    <property type="evidence" value="ECO:0007669"/>
    <property type="project" value="UniProtKB-SubCell"/>
</dbReference>
<dbReference type="EC" id="2.7.13.3" evidence="2"/>
<sequence length="544" mass="61718">MLAVPIATWLIPTKRSLRVTHALNTSPRSNLMSTNEQPSYQETADEAKRVLLLVSNPGNRRVLTEWLTTHDQYTIVEGVDIAEAAFDCCLVDRTAFNEHRSELLTRKQHEQVVLPYLLLVPEAKHRQVCNRLRETHPELWDAIDGLIDMPLAEHRLGEQLEMALRLRDQSTVAFNRREQLRQIRDQHAGHGVLITDVNGTIEYVNRGFESQAGYTSEEVVGNTPRMLKSGEHDEAFYEELWETITAGETWHGTVVNRRKDGERYIVQQTIAPVENPNGDITQFIAVNHEITDLRDLQERLREQREQLDVLNRVLRHDIRNDMNVIVSWGEMLENELSSDGREKLDRVLRAGNHVIELTNVARDLSALIHGDETPDLKPISLRQLLTEELEKRRETFSDAEITMPDPPDQETRVLANKLLSSVFRNLVNNAVQHNQRPDPKVVITVEELDDTVRVRVADNGPGIPADVRKDLFQEGQKGLESGGTGMGLFLVDNLVESYDGKVWIADCSEDELPREATETDQPGVAFVVELLTTEATNSSEGGDR</sequence>
<dbReference type="SUPFAM" id="SSF55785">
    <property type="entry name" value="PYP-like sensor domain (PAS domain)"/>
    <property type="match status" value="1"/>
</dbReference>
<keyword evidence="3" id="KW-0597">Phosphoprotein</keyword>
<dbReference type="SUPFAM" id="SSF55874">
    <property type="entry name" value="ATPase domain of HSP90 chaperone/DNA topoisomerase II/histidine kinase"/>
    <property type="match status" value="1"/>
</dbReference>
<proteinExistence type="predicted"/>
<dbReference type="CDD" id="cd00130">
    <property type="entry name" value="PAS"/>
    <property type="match status" value="1"/>
</dbReference>
<keyword evidence="4" id="KW-0808">Transferase</keyword>
<evidence type="ECO:0000256" key="1">
    <source>
        <dbReference type="ARBA" id="ARBA00000085"/>
    </source>
</evidence>
<dbReference type="SMART" id="SM00388">
    <property type="entry name" value="HisKA"/>
    <property type="match status" value="1"/>
</dbReference>
<dbReference type="Pfam" id="PF02518">
    <property type="entry name" value="HATPase_c"/>
    <property type="match status" value="1"/>
</dbReference>
<evidence type="ECO:0000313" key="7">
    <source>
        <dbReference type="EMBL" id="QAY21799.1"/>
    </source>
</evidence>
<dbReference type="InterPro" id="IPR005467">
    <property type="entry name" value="His_kinase_dom"/>
</dbReference>
<geneLocation type="plasmid" evidence="8">
    <name>megaPlasmid</name>
</geneLocation>
<accession>A0A256KL22</accession>
<name>A0A256KL22_HALEZ</name>